<evidence type="ECO:0000313" key="1">
    <source>
        <dbReference type="EMBL" id="CAG8951241.1"/>
    </source>
</evidence>
<comment type="caution">
    <text evidence="1">The sequence shown here is derived from an EMBL/GenBank/DDBJ whole genome shotgun (WGS) entry which is preliminary data.</text>
</comment>
<proteinExistence type="predicted"/>
<gene>
    <name evidence="1" type="ORF">HYFRA_00007989</name>
</gene>
<dbReference type="OrthoDB" id="3485480at2759"/>
<dbReference type="SUPFAM" id="SSF141571">
    <property type="entry name" value="Pentapeptide repeat-like"/>
    <property type="match status" value="1"/>
</dbReference>
<dbReference type="EMBL" id="CAJVRL010000041">
    <property type="protein sequence ID" value="CAG8951241.1"/>
    <property type="molecule type" value="Genomic_DNA"/>
</dbReference>
<dbReference type="AlphaFoldDB" id="A0A9N9KQF5"/>
<organism evidence="1 2">
    <name type="scientific">Hymenoscyphus fraxineus</name>
    <dbReference type="NCBI Taxonomy" id="746836"/>
    <lineage>
        <taxon>Eukaryota</taxon>
        <taxon>Fungi</taxon>
        <taxon>Dikarya</taxon>
        <taxon>Ascomycota</taxon>
        <taxon>Pezizomycotina</taxon>
        <taxon>Leotiomycetes</taxon>
        <taxon>Helotiales</taxon>
        <taxon>Helotiaceae</taxon>
        <taxon>Hymenoscyphus</taxon>
    </lineage>
</organism>
<keyword evidence="2" id="KW-1185">Reference proteome</keyword>
<name>A0A9N9KQF5_9HELO</name>
<reference evidence="1" key="1">
    <citation type="submission" date="2021-07" db="EMBL/GenBank/DDBJ databases">
        <authorList>
            <person name="Durling M."/>
        </authorList>
    </citation>
    <scope>NUCLEOTIDE SEQUENCE</scope>
</reference>
<evidence type="ECO:0000313" key="2">
    <source>
        <dbReference type="Proteomes" id="UP000696280"/>
    </source>
</evidence>
<accession>A0A9N9KQF5</accession>
<dbReference type="Proteomes" id="UP000696280">
    <property type="component" value="Unassembled WGS sequence"/>
</dbReference>
<protein>
    <submittedName>
        <fullName evidence="1">Uncharacterized protein</fullName>
    </submittedName>
</protein>
<dbReference type="Gene3D" id="2.160.20.80">
    <property type="entry name" value="E3 ubiquitin-protein ligase SopA"/>
    <property type="match status" value="1"/>
</dbReference>
<sequence>MDLESSKKPMIPEDEIPSLSNWTCRIIERRNLTILNSKVTIFRHKLYNCDIIDSSIDDCSLYNCKVQNAKNLFNVQFHNCEIINSKAAADVKFHNCRIQDAKKVFNAQFHDCEIRNSKMINARLYDCRKIEGCQVTRAILEDSDLSIWKIYIRNCQLSNCRVEEGRIVRSKLENGYLDRCEVETTTVTGAQVQNCDLLWCDFSKGTSLRDSHVRDGSISQPGDVTWDLDTQISKAAVGFEKFPLEIVQEIFQYALTGEGKKIPLLDAVRGHKVFHEVALKALGSYRRKSGDSETNGIESAVLYIPKDTHQLFRRPRTQNPVSQELSLGNTNNQNQFLAPSSLIKNGAERLETGLEREASKCKCDHTF</sequence>